<feature type="domain" description="HTH luxR-type" evidence="4">
    <location>
        <begin position="804"/>
        <end position="869"/>
    </location>
</feature>
<dbReference type="SMART" id="SM00421">
    <property type="entry name" value="HTH_LUXR"/>
    <property type="match status" value="1"/>
</dbReference>
<dbReference type="SUPFAM" id="SSF52540">
    <property type="entry name" value="P-loop containing nucleoside triphosphate hydrolases"/>
    <property type="match status" value="1"/>
</dbReference>
<evidence type="ECO:0000256" key="2">
    <source>
        <dbReference type="ARBA" id="ARBA00022840"/>
    </source>
</evidence>
<dbReference type="GO" id="GO:0003677">
    <property type="term" value="F:DNA binding"/>
    <property type="evidence" value="ECO:0007669"/>
    <property type="project" value="InterPro"/>
</dbReference>
<dbReference type="GO" id="GO:0005737">
    <property type="term" value="C:cytoplasm"/>
    <property type="evidence" value="ECO:0007669"/>
    <property type="project" value="TreeGrafter"/>
</dbReference>
<dbReference type="PANTHER" id="PTHR16305:SF35">
    <property type="entry name" value="TRANSCRIPTIONAL ACTIVATOR DOMAIN"/>
    <property type="match status" value="1"/>
</dbReference>
<dbReference type="Pfam" id="PF13191">
    <property type="entry name" value="AAA_16"/>
    <property type="match status" value="1"/>
</dbReference>
<dbReference type="CDD" id="cd06170">
    <property type="entry name" value="LuxR_C_like"/>
    <property type="match status" value="1"/>
</dbReference>
<keyword evidence="1" id="KW-0547">Nucleotide-binding</keyword>
<organism evidence="5 6">
    <name type="scientific">Streptomyces acidicola</name>
    <dbReference type="NCBI Taxonomy" id="2596892"/>
    <lineage>
        <taxon>Bacteria</taxon>
        <taxon>Bacillati</taxon>
        <taxon>Actinomycetota</taxon>
        <taxon>Actinomycetes</taxon>
        <taxon>Kitasatosporales</taxon>
        <taxon>Streptomycetaceae</taxon>
        <taxon>Streptomyces</taxon>
    </lineage>
</organism>
<dbReference type="Gene3D" id="3.40.50.300">
    <property type="entry name" value="P-loop containing nucleotide triphosphate hydrolases"/>
    <property type="match status" value="1"/>
</dbReference>
<dbReference type="GO" id="GO:0004016">
    <property type="term" value="F:adenylate cyclase activity"/>
    <property type="evidence" value="ECO:0007669"/>
    <property type="project" value="TreeGrafter"/>
</dbReference>
<dbReference type="PROSITE" id="PS00622">
    <property type="entry name" value="HTH_LUXR_1"/>
    <property type="match status" value="1"/>
</dbReference>
<reference evidence="5 6" key="1">
    <citation type="submission" date="2019-09" db="EMBL/GenBank/DDBJ databases">
        <authorList>
            <person name="Duangmal K."/>
            <person name="Teo W.F.A."/>
            <person name="Lipun K."/>
        </authorList>
    </citation>
    <scope>NUCLEOTIDE SEQUENCE [LARGE SCALE GENOMIC DNA]</scope>
    <source>
        <strain evidence="5 6">K1PN6</strain>
    </source>
</reference>
<dbReference type="Proteomes" id="UP000373149">
    <property type="component" value="Unassembled WGS sequence"/>
</dbReference>
<name>A0A5N8X5T5_9ACTN</name>
<dbReference type="PANTHER" id="PTHR16305">
    <property type="entry name" value="TESTICULAR SOLUBLE ADENYLYL CYCLASE"/>
    <property type="match status" value="1"/>
</dbReference>
<keyword evidence="2" id="KW-0067">ATP-binding</keyword>
<dbReference type="SUPFAM" id="SSF46894">
    <property type="entry name" value="C-terminal effector domain of the bipartite response regulators"/>
    <property type="match status" value="1"/>
</dbReference>
<protein>
    <submittedName>
        <fullName evidence="5">Helix-turn-helix domain-containing protein</fullName>
    </submittedName>
</protein>
<evidence type="ECO:0000259" key="4">
    <source>
        <dbReference type="PROSITE" id="PS50043"/>
    </source>
</evidence>
<dbReference type="InterPro" id="IPR016032">
    <property type="entry name" value="Sig_transdc_resp-reg_C-effctor"/>
</dbReference>
<dbReference type="Gene3D" id="1.10.10.10">
    <property type="entry name" value="Winged helix-like DNA-binding domain superfamily/Winged helix DNA-binding domain"/>
    <property type="match status" value="1"/>
</dbReference>
<dbReference type="AlphaFoldDB" id="A0A5N8X5T5"/>
<dbReference type="InterPro" id="IPR041664">
    <property type="entry name" value="AAA_16"/>
</dbReference>
<dbReference type="PRINTS" id="PR00038">
    <property type="entry name" value="HTHLUXR"/>
</dbReference>
<sequence length="872" mass="92539">MTTTPAFVPAQLVGRQAVLDTLDGFVRRLEDGVSDIAVVTGPVGSGRSAVLEWAVDRARASGLAVGVARCSPRESQLPYGAITQLLGTLCRPSRIGALASGIGPTSRPTDAVARMCDTLLTLSAGRPVLLAVDDLHLADAHSLRRLVDLIHRARQGAVLAVVTSPVPVRQVLDAAGAQPAAPCPVHALRLDALTTAEACRVVEARVSHPLHWSALTVAGVAGWSPAVLHAVADRITTLGRPLDTEAVPQLIAAARTAWSTRALTTVHGLPKNAVALLRATAIGGDQLEPARLAALAGLDATGFADAVDALRACGLLADTDIPRLRHPWFADDVLAGMTGPELDRLHRRAASPHGKEALRVGTVAELLGDVTSLVRSWTASGLASSARPRQAADLTTASLRHSPCEPVTEAERARRLIRMAAAEAVTAPQAADGRLRQVMLRHLSRETWPDVLNAADLLLSRGDAETARWAIADAHQRALTKIPDEELRPLRALGRLAHKEKGGLPLVAPPPIHSDRPGHPAQSAVLAWTLATRGDDRARVLELARTALDEPGSVPFMCRIAAARAQLCADDAPAGLDRLDAVAADARRSDALAAAAQALLSRAEAQIRLGLGEEALRELTAATRALPPASWHSLLAPRLAAAEILALIRCGRVDEARRASERARSRPEGHSVTTAFLLYARAELALIDRDAARALLLLEECGRMLRAKRWRNPMLIPWRSAAAVAHHHLGAPATADDLLVKERDVAECWGTLNAFTALRARTHEALARNGVEVPWATAETDRPAQPSPSSRSAQDSLTATPDATAPEPDPLTPSERDVAALVLAGLANREIARQLGLATRTVELRLTHTYRKLGANGRAALVAHLRARQEDG</sequence>
<dbReference type="InterPro" id="IPR027417">
    <property type="entry name" value="P-loop_NTPase"/>
</dbReference>
<proteinExistence type="predicted"/>
<dbReference type="Pfam" id="PF00196">
    <property type="entry name" value="GerE"/>
    <property type="match status" value="1"/>
</dbReference>
<dbReference type="PROSITE" id="PS50043">
    <property type="entry name" value="HTH_LUXR_2"/>
    <property type="match status" value="1"/>
</dbReference>
<evidence type="ECO:0000256" key="3">
    <source>
        <dbReference type="SAM" id="MobiDB-lite"/>
    </source>
</evidence>
<evidence type="ECO:0000313" key="5">
    <source>
        <dbReference type="EMBL" id="MPY53945.1"/>
    </source>
</evidence>
<dbReference type="InterPro" id="IPR000792">
    <property type="entry name" value="Tscrpt_reg_LuxR_C"/>
</dbReference>
<dbReference type="EMBL" id="VMNX01000230">
    <property type="protein sequence ID" value="MPY53945.1"/>
    <property type="molecule type" value="Genomic_DNA"/>
</dbReference>
<comment type="caution">
    <text evidence="5">The sequence shown here is derived from an EMBL/GenBank/DDBJ whole genome shotgun (WGS) entry which is preliminary data.</text>
</comment>
<dbReference type="RefSeq" id="WP_152868126.1">
    <property type="nucleotide sequence ID" value="NZ_VMNX01000230.1"/>
</dbReference>
<accession>A0A5N8X5T5</accession>
<dbReference type="GO" id="GO:0005524">
    <property type="term" value="F:ATP binding"/>
    <property type="evidence" value="ECO:0007669"/>
    <property type="project" value="UniProtKB-KW"/>
</dbReference>
<evidence type="ECO:0000256" key="1">
    <source>
        <dbReference type="ARBA" id="ARBA00022741"/>
    </source>
</evidence>
<keyword evidence="6" id="KW-1185">Reference proteome</keyword>
<dbReference type="GO" id="GO:0006355">
    <property type="term" value="P:regulation of DNA-templated transcription"/>
    <property type="evidence" value="ECO:0007669"/>
    <property type="project" value="InterPro"/>
</dbReference>
<dbReference type="InterPro" id="IPR036388">
    <property type="entry name" value="WH-like_DNA-bd_sf"/>
</dbReference>
<gene>
    <name evidence="5" type="ORF">FPZ41_37435</name>
</gene>
<feature type="compositionally biased region" description="Low complexity" evidence="3">
    <location>
        <begin position="783"/>
        <end position="806"/>
    </location>
</feature>
<feature type="region of interest" description="Disordered" evidence="3">
    <location>
        <begin position="778"/>
        <end position="814"/>
    </location>
</feature>
<evidence type="ECO:0000313" key="6">
    <source>
        <dbReference type="Proteomes" id="UP000373149"/>
    </source>
</evidence>